<sequence length="317" mass="35774">MTVPTLKFYDLPTPEIDVSAEVLAGLKQSNKQIAPKYFYDETGSALFTEITRQPEYYPARTEIGLLKNLNRDLVDTIGTGVALIEYGSGSSEKIRVLLESLRPSLYAPIDISRDYLAQSVERLTQDYDWLNVKATCIDYSQEFDLPFDASGRRVGFFPGSSIGNFDPDQAVRFLRQVRRHVGVDGSLLIGVDLKKDHAVLNSAYNDRAGVTERFNLNILTHLNAEMTGNFELENFRHEAGYNIDKGCIEMFLVSETAQEVMLGGAVISLEAGEKIHTENSFKYSSDEFTQMASDAGFAKHRFWTDDQQWFGLFYLYS</sequence>
<dbReference type="GO" id="GO:0008168">
    <property type="term" value="F:methyltransferase activity"/>
    <property type="evidence" value="ECO:0007669"/>
    <property type="project" value="UniProtKB-KW"/>
</dbReference>
<dbReference type="Pfam" id="PF10017">
    <property type="entry name" value="Methyltransf_33"/>
    <property type="match status" value="1"/>
</dbReference>
<evidence type="ECO:0000313" key="4">
    <source>
        <dbReference type="EMBL" id="PDH41117.1"/>
    </source>
</evidence>
<organism evidence="4 5">
    <name type="scientific">OM182 bacterium MED-G24</name>
    <dbReference type="NCBI Taxonomy" id="1986255"/>
    <lineage>
        <taxon>Bacteria</taxon>
        <taxon>Pseudomonadati</taxon>
        <taxon>Pseudomonadota</taxon>
        <taxon>Gammaproteobacteria</taxon>
        <taxon>OMG group</taxon>
        <taxon>OM182 clade</taxon>
    </lineage>
</organism>
<dbReference type="GO" id="GO:0032259">
    <property type="term" value="P:methylation"/>
    <property type="evidence" value="ECO:0007669"/>
    <property type="project" value="UniProtKB-KW"/>
</dbReference>
<dbReference type="InterPro" id="IPR035094">
    <property type="entry name" value="EgtD"/>
</dbReference>
<evidence type="ECO:0000256" key="1">
    <source>
        <dbReference type="ARBA" id="ARBA00022603"/>
    </source>
</evidence>
<dbReference type="Gene3D" id="3.40.50.150">
    <property type="entry name" value="Vaccinia Virus protein VP39"/>
    <property type="match status" value="1"/>
</dbReference>
<dbReference type="InterPro" id="IPR017804">
    <property type="entry name" value="MeTrfase_EgtD-like"/>
</dbReference>
<accession>A0A2A5WY03</accession>
<dbReference type="PANTHER" id="PTHR43397:SF1">
    <property type="entry name" value="ERGOTHIONEINE BIOSYNTHESIS PROTEIN 1"/>
    <property type="match status" value="1"/>
</dbReference>
<dbReference type="EMBL" id="NTKD01000006">
    <property type="protein sequence ID" value="PDH41117.1"/>
    <property type="molecule type" value="Genomic_DNA"/>
</dbReference>
<dbReference type="Proteomes" id="UP000219327">
    <property type="component" value="Unassembled WGS sequence"/>
</dbReference>
<dbReference type="SUPFAM" id="SSF53335">
    <property type="entry name" value="S-adenosyl-L-methionine-dependent methyltransferases"/>
    <property type="match status" value="1"/>
</dbReference>
<feature type="domain" description="Histidine-specific methyltransferase SAM-dependent" evidence="3">
    <location>
        <begin position="19"/>
        <end position="315"/>
    </location>
</feature>
<gene>
    <name evidence="4" type="primary">egtD</name>
    <name evidence="4" type="ORF">CNE99_02240</name>
</gene>
<dbReference type="PIRSF" id="PIRSF018005">
    <property type="entry name" value="UCP018005"/>
    <property type="match status" value="1"/>
</dbReference>
<protein>
    <submittedName>
        <fullName evidence="4">L-histidine N(Alpha)-methyltransferase</fullName>
    </submittedName>
</protein>
<evidence type="ECO:0000256" key="2">
    <source>
        <dbReference type="ARBA" id="ARBA00022679"/>
    </source>
</evidence>
<name>A0A2A5WY03_9GAMM</name>
<dbReference type="InterPro" id="IPR029063">
    <property type="entry name" value="SAM-dependent_MTases_sf"/>
</dbReference>
<keyword evidence="1 4" id="KW-0489">Methyltransferase</keyword>
<keyword evidence="2 4" id="KW-0808">Transferase</keyword>
<proteinExistence type="predicted"/>
<evidence type="ECO:0000259" key="3">
    <source>
        <dbReference type="Pfam" id="PF10017"/>
    </source>
</evidence>
<dbReference type="InterPro" id="IPR051128">
    <property type="entry name" value="EgtD_Methyltrsf_superfamily"/>
</dbReference>
<reference evidence="4 5" key="1">
    <citation type="submission" date="2017-08" db="EMBL/GenBank/DDBJ databases">
        <title>Fine stratification of microbial communities through a metagenomic profile of the photic zone.</title>
        <authorList>
            <person name="Haro-Moreno J.M."/>
            <person name="Lopez-Perez M."/>
            <person name="De La Torre J."/>
            <person name="Picazo A."/>
            <person name="Camacho A."/>
            <person name="Rodriguez-Valera F."/>
        </authorList>
    </citation>
    <scope>NUCLEOTIDE SEQUENCE [LARGE SCALE GENOMIC DNA]</scope>
    <source>
        <strain evidence="4">MED-G24</strain>
    </source>
</reference>
<dbReference type="NCBIfam" id="TIGR03438">
    <property type="entry name" value="egtD_ergothio"/>
    <property type="match status" value="1"/>
</dbReference>
<comment type="caution">
    <text evidence="4">The sequence shown here is derived from an EMBL/GenBank/DDBJ whole genome shotgun (WGS) entry which is preliminary data.</text>
</comment>
<dbReference type="InterPro" id="IPR019257">
    <property type="entry name" value="MeTrfase_dom"/>
</dbReference>
<dbReference type="AlphaFoldDB" id="A0A2A5WY03"/>
<evidence type="ECO:0000313" key="5">
    <source>
        <dbReference type="Proteomes" id="UP000219327"/>
    </source>
</evidence>
<dbReference type="PANTHER" id="PTHR43397">
    <property type="entry name" value="ERGOTHIONEINE BIOSYNTHESIS PROTEIN 1"/>
    <property type="match status" value="1"/>
</dbReference>